<dbReference type="PIRSF" id="PIRSF000097">
    <property type="entry name" value="AKR"/>
    <property type="match status" value="1"/>
</dbReference>
<sequence length="312" mass="35076">MNLIGAAWQPDASGVSPKQQSSIPPLRLNDGNEIPMFAYGLGTANKKNDGAPLDTDLIELTKKAIDIGYRHLDCAEGYGNEEELGAAVKASAVPREELFITTKISATKKQSTFEAFDASLSRLKLEYVDLYLLHGPWFADSEQELQQRWADMEAIRESGRAKSIGVSNFLQEHIEVLLKTAKVPPAINQIEFHPYLQHLDLLVFHRQNNIAVSCYSPLVPITKATDGPVNQLWDQLAKKYGVSESEIGLRWCLDQGLVVLTTSSKPQRLQKYMSQLPCFKLTPKEVADISELGRQKHFRLFWTSFFAPDDRR</sequence>
<dbReference type="InterPro" id="IPR020471">
    <property type="entry name" value="AKR"/>
</dbReference>
<name>A0A8K0SYL6_9HYPO</name>
<dbReference type="InterPro" id="IPR023210">
    <property type="entry name" value="NADP_OxRdtase_dom"/>
</dbReference>
<evidence type="ECO:0000256" key="5">
    <source>
        <dbReference type="PIRSR" id="PIRSR000097-2"/>
    </source>
</evidence>
<evidence type="ECO:0000256" key="4">
    <source>
        <dbReference type="PIRSR" id="PIRSR000097-1"/>
    </source>
</evidence>
<evidence type="ECO:0000256" key="2">
    <source>
        <dbReference type="ARBA" id="ARBA00022857"/>
    </source>
</evidence>
<dbReference type="PROSITE" id="PS00062">
    <property type="entry name" value="ALDOKETO_REDUCTASE_2"/>
    <property type="match status" value="1"/>
</dbReference>
<keyword evidence="10" id="KW-1185">Reference proteome</keyword>
<proteinExistence type="inferred from homology"/>
<dbReference type="InterPro" id="IPR044494">
    <property type="entry name" value="AKR3C2/3"/>
</dbReference>
<dbReference type="AlphaFoldDB" id="A0A8K0SYL6"/>
<evidence type="ECO:0000313" key="9">
    <source>
        <dbReference type="EMBL" id="KAH7321179.1"/>
    </source>
</evidence>
<comment type="caution">
    <text evidence="9">The sequence shown here is derived from an EMBL/GenBank/DDBJ whole genome shotgun (WGS) entry which is preliminary data.</text>
</comment>
<protein>
    <submittedName>
        <fullName evidence="9">Aldo/keto reductase</fullName>
    </submittedName>
</protein>
<gene>
    <name evidence="9" type="ORF">B0I35DRAFT_208877</name>
</gene>
<dbReference type="CDD" id="cd19120">
    <property type="entry name" value="AKR_AKR3C2-3"/>
    <property type="match status" value="1"/>
</dbReference>
<dbReference type="Gene3D" id="3.20.20.100">
    <property type="entry name" value="NADP-dependent oxidoreductase domain"/>
    <property type="match status" value="1"/>
</dbReference>
<feature type="active site" description="Proton donor" evidence="4">
    <location>
        <position position="78"/>
    </location>
</feature>
<dbReference type="PANTHER" id="PTHR43827">
    <property type="entry name" value="2,5-DIKETO-D-GLUCONIC ACID REDUCTASE"/>
    <property type="match status" value="1"/>
</dbReference>
<dbReference type="Pfam" id="PF00248">
    <property type="entry name" value="Aldo_ket_red"/>
    <property type="match status" value="1"/>
</dbReference>
<dbReference type="InterPro" id="IPR018170">
    <property type="entry name" value="Aldo/ket_reductase_CS"/>
</dbReference>
<dbReference type="PROSITE" id="PS00798">
    <property type="entry name" value="ALDOKETO_REDUCTASE_1"/>
    <property type="match status" value="1"/>
</dbReference>
<keyword evidence="3" id="KW-0560">Oxidoreductase</keyword>
<dbReference type="GO" id="GO:0016616">
    <property type="term" value="F:oxidoreductase activity, acting on the CH-OH group of donors, NAD or NADP as acceptor"/>
    <property type="evidence" value="ECO:0007669"/>
    <property type="project" value="UniProtKB-ARBA"/>
</dbReference>
<evidence type="ECO:0000256" key="1">
    <source>
        <dbReference type="ARBA" id="ARBA00007905"/>
    </source>
</evidence>
<feature type="site" description="Lowers pKa of active site Tyr" evidence="6">
    <location>
        <position position="103"/>
    </location>
</feature>
<evidence type="ECO:0000256" key="7">
    <source>
        <dbReference type="SAM" id="MobiDB-lite"/>
    </source>
</evidence>
<dbReference type="PANTHER" id="PTHR43827:SF3">
    <property type="entry name" value="NADP-DEPENDENT OXIDOREDUCTASE DOMAIN-CONTAINING PROTEIN"/>
    <property type="match status" value="1"/>
</dbReference>
<dbReference type="PRINTS" id="PR00069">
    <property type="entry name" value="ALDKETRDTASE"/>
</dbReference>
<dbReference type="SUPFAM" id="SSF51430">
    <property type="entry name" value="NAD(P)-linked oxidoreductase"/>
    <property type="match status" value="1"/>
</dbReference>
<dbReference type="EMBL" id="JAGPNK010000005">
    <property type="protein sequence ID" value="KAH7321179.1"/>
    <property type="molecule type" value="Genomic_DNA"/>
</dbReference>
<organism evidence="9 10">
    <name type="scientific">Stachybotrys elegans</name>
    <dbReference type="NCBI Taxonomy" id="80388"/>
    <lineage>
        <taxon>Eukaryota</taxon>
        <taxon>Fungi</taxon>
        <taxon>Dikarya</taxon>
        <taxon>Ascomycota</taxon>
        <taxon>Pezizomycotina</taxon>
        <taxon>Sordariomycetes</taxon>
        <taxon>Hypocreomycetidae</taxon>
        <taxon>Hypocreales</taxon>
        <taxon>Stachybotryaceae</taxon>
        <taxon>Stachybotrys</taxon>
    </lineage>
</organism>
<dbReference type="InterPro" id="IPR036812">
    <property type="entry name" value="NAD(P)_OxRdtase_dom_sf"/>
</dbReference>
<reference evidence="9" key="1">
    <citation type="journal article" date="2021" name="Nat. Commun.">
        <title>Genetic determinants of endophytism in the Arabidopsis root mycobiome.</title>
        <authorList>
            <person name="Mesny F."/>
            <person name="Miyauchi S."/>
            <person name="Thiergart T."/>
            <person name="Pickel B."/>
            <person name="Atanasova L."/>
            <person name="Karlsson M."/>
            <person name="Huettel B."/>
            <person name="Barry K.W."/>
            <person name="Haridas S."/>
            <person name="Chen C."/>
            <person name="Bauer D."/>
            <person name="Andreopoulos W."/>
            <person name="Pangilinan J."/>
            <person name="LaButti K."/>
            <person name="Riley R."/>
            <person name="Lipzen A."/>
            <person name="Clum A."/>
            <person name="Drula E."/>
            <person name="Henrissat B."/>
            <person name="Kohler A."/>
            <person name="Grigoriev I.V."/>
            <person name="Martin F.M."/>
            <person name="Hacquard S."/>
        </authorList>
    </citation>
    <scope>NUCLEOTIDE SEQUENCE</scope>
    <source>
        <strain evidence="9">MPI-CAGE-CH-0235</strain>
    </source>
</reference>
<dbReference type="FunFam" id="3.20.20.100:FF:000002">
    <property type="entry name" value="2,5-diketo-D-gluconic acid reductase A"/>
    <property type="match status" value="1"/>
</dbReference>
<feature type="region of interest" description="Disordered" evidence="7">
    <location>
        <begin position="1"/>
        <end position="29"/>
    </location>
</feature>
<dbReference type="OrthoDB" id="416253at2759"/>
<feature type="domain" description="NADP-dependent oxidoreductase" evidence="8">
    <location>
        <begin position="40"/>
        <end position="292"/>
    </location>
</feature>
<accession>A0A8K0SYL6</accession>
<comment type="similarity">
    <text evidence="1">Belongs to the aldo/keto reductase family.</text>
</comment>
<evidence type="ECO:0000256" key="6">
    <source>
        <dbReference type="PIRSR" id="PIRSR000097-3"/>
    </source>
</evidence>
<dbReference type="Proteomes" id="UP000813444">
    <property type="component" value="Unassembled WGS sequence"/>
</dbReference>
<feature type="binding site" evidence="5">
    <location>
        <position position="134"/>
    </location>
    <ligand>
        <name>substrate</name>
    </ligand>
</feature>
<evidence type="ECO:0000313" key="10">
    <source>
        <dbReference type="Proteomes" id="UP000813444"/>
    </source>
</evidence>
<keyword evidence="2" id="KW-0521">NADP</keyword>
<evidence type="ECO:0000256" key="3">
    <source>
        <dbReference type="ARBA" id="ARBA00023002"/>
    </source>
</evidence>
<evidence type="ECO:0000259" key="8">
    <source>
        <dbReference type="Pfam" id="PF00248"/>
    </source>
</evidence>
<dbReference type="GO" id="GO:0016652">
    <property type="term" value="F:oxidoreductase activity, acting on NAD(P)H as acceptor"/>
    <property type="evidence" value="ECO:0007669"/>
    <property type="project" value="InterPro"/>
</dbReference>